<dbReference type="EMBL" id="BKCJ010586156">
    <property type="protein sequence ID" value="GFB25448.1"/>
    <property type="molecule type" value="Genomic_DNA"/>
</dbReference>
<gene>
    <name evidence="1" type="ORF">Tci_697419</name>
</gene>
<name>A0A699L4P8_TANCI</name>
<protein>
    <submittedName>
        <fullName evidence="1">Probable mediator of RNA polymerase II transcription subunit 36b</fullName>
    </submittedName>
</protein>
<dbReference type="AlphaFoldDB" id="A0A699L4P8"/>
<proteinExistence type="predicted"/>
<comment type="caution">
    <text evidence="1">The sequence shown here is derived from an EMBL/GenBank/DDBJ whole genome shotgun (WGS) entry which is preliminary data.</text>
</comment>
<reference evidence="1" key="1">
    <citation type="journal article" date="2019" name="Sci. Rep.">
        <title>Draft genome of Tanacetum cinerariifolium, the natural source of mosquito coil.</title>
        <authorList>
            <person name="Yamashiro T."/>
            <person name="Shiraishi A."/>
            <person name="Satake H."/>
            <person name="Nakayama K."/>
        </authorList>
    </citation>
    <scope>NUCLEOTIDE SEQUENCE</scope>
</reference>
<evidence type="ECO:0000313" key="1">
    <source>
        <dbReference type="EMBL" id="GFB25448.1"/>
    </source>
</evidence>
<accession>A0A699L4P8</accession>
<sequence>MLYMENLHANCIDSTATAEALFASEVKKLRLEQFKPMEQLIPFCPMIGPPSATITLILVVVEAPKPMGAISYGGLKPIRGCPLNLLSGGAPMDRRSLWWLLTAGRDELSAKEAGITMFLTVRGREGLPPYWIMVVGYAPIRLEVCEPIEGTHVKHFECV</sequence>
<organism evidence="1">
    <name type="scientific">Tanacetum cinerariifolium</name>
    <name type="common">Dalmatian daisy</name>
    <name type="synonym">Chrysanthemum cinerariifolium</name>
    <dbReference type="NCBI Taxonomy" id="118510"/>
    <lineage>
        <taxon>Eukaryota</taxon>
        <taxon>Viridiplantae</taxon>
        <taxon>Streptophyta</taxon>
        <taxon>Embryophyta</taxon>
        <taxon>Tracheophyta</taxon>
        <taxon>Spermatophyta</taxon>
        <taxon>Magnoliopsida</taxon>
        <taxon>eudicotyledons</taxon>
        <taxon>Gunneridae</taxon>
        <taxon>Pentapetalae</taxon>
        <taxon>asterids</taxon>
        <taxon>campanulids</taxon>
        <taxon>Asterales</taxon>
        <taxon>Asteraceae</taxon>
        <taxon>Asteroideae</taxon>
        <taxon>Anthemideae</taxon>
        <taxon>Anthemidinae</taxon>
        <taxon>Tanacetum</taxon>
    </lineage>
</organism>